<feature type="compositionally biased region" description="Basic and acidic residues" evidence="24">
    <location>
        <begin position="292"/>
        <end position="317"/>
    </location>
</feature>
<dbReference type="GO" id="GO:0005737">
    <property type="term" value="C:cytoplasm"/>
    <property type="evidence" value="ECO:0007669"/>
    <property type="project" value="TreeGrafter"/>
</dbReference>
<dbReference type="CDD" id="cd18016">
    <property type="entry name" value="DEXHc_RecQ2_BLM"/>
    <property type="match status" value="1"/>
</dbReference>
<accession>A0A6P8K4H9</accession>
<feature type="compositionally biased region" description="Basic and acidic residues" evidence="24">
    <location>
        <begin position="104"/>
        <end position="114"/>
    </location>
</feature>
<dbReference type="SMART" id="SM00487">
    <property type="entry name" value="DEXDc"/>
    <property type="match status" value="1"/>
</dbReference>
<dbReference type="FunFam" id="1.10.150.80:FF:000013">
    <property type="entry name" value="Bloom syndrome protein homolog"/>
    <property type="match status" value="1"/>
</dbReference>
<evidence type="ECO:0000256" key="2">
    <source>
        <dbReference type="ARBA" id="ARBA00004123"/>
    </source>
</evidence>
<keyword evidence="5" id="KW-0479">Metal-binding</keyword>
<evidence type="ECO:0000256" key="6">
    <source>
        <dbReference type="ARBA" id="ARBA00022741"/>
    </source>
</evidence>
<dbReference type="GO" id="GO:0005634">
    <property type="term" value="C:nucleus"/>
    <property type="evidence" value="ECO:0007669"/>
    <property type="project" value="UniProtKB-SubCell"/>
</dbReference>
<dbReference type="Pfam" id="PF00570">
    <property type="entry name" value="HRDC"/>
    <property type="match status" value="1"/>
</dbReference>
<name>A0A6P8K4H9_DROMA</name>
<dbReference type="PANTHER" id="PTHR13710:SF153">
    <property type="entry name" value="RECQ-LIKE DNA HELICASE BLM"/>
    <property type="match status" value="1"/>
</dbReference>
<feature type="region of interest" description="Disordered" evidence="24">
    <location>
        <begin position="18"/>
        <end position="37"/>
    </location>
</feature>
<keyword evidence="13" id="KW-0234">DNA repair</keyword>
<organism evidence="28 29">
    <name type="scientific">Drosophila mauritiana</name>
    <name type="common">Fruit fly</name>
    <dbReference type="NCBI Taxonomy" id="7226"/>
    <lineage>
        <taxon>Eukaryota</taxon>
        <taxon>Metazoa</taxon>
        <taxon>Ecdysozoa</taxon>
        <taxon>Arthropoda</taxon>
        <taxon>Hexapoda</taxon>
        <taxon>Insecta</taxon>
        <taxon>Pterygota</taxon>
        <taxon>Neoptera</taxon>
        <taxon>Endopterygota</taxon>
        <taxon>Diptera</taxon>
        <taxon>Brachycera</taxon>
        <taxon>Muscomorpha</taxon>
        <taxon>Ephydroidea</taxon>
        <taxon>Drosophilidae</taxon>
        <taxon>Drosophila</taxon>
        <taxon>Sophophora</taxon>
    </lineage>
</organism>
<dbReference type="InterPro" id="IPR027417">
    <property type="entry name" value="P-loop_NTPase"/>
</dbReference>
<dbReference type="GO" id="GO:0046872">
    <property type="term" value="F:metal ion binding"/>
    <property type="evidence" value="ECO:0007669"/>
    <property type="project" value="UniProtKB-KW"/>
</dbReference>
<proteinExistence type="inferred from homology"/>
<dbReference type="GO" id="GO:0009378">
    <property type="term" value="F:four-way junction helicase activity"/>
    <property type="evidence" value="ECO:0007669"/>
    <property type="project" value="TreeGrafter"/>
</dbReference>
<feature type="compositionally biased region" description="Basic and acidic residues" evidence="24">
    <location>
        <begin position="126"/>
        <end position="136"/>
    </location>
</feature>
<dbReference type="GeneID" id="117143246"/>
<evidence type="ECO:0000256" key="3">
    <source>
        <dbReference type="ARBA" id="ARBA00005446"/>
    </source>
</evidence>
<dbReference type="InterPro" id="IPR002464">
    <property type="entry name" value="DNA/RNA_helicase_DEAH_CS"/>
</dbReference>
<dbReference type="InterPro" id="IPR004589">
    <property type="entry name" value="DNA_helicase_ATP-dep_RecQ"/>
</dbReference>
<keyword evidence="15" id="KW-0539">Nucleus</keyword>
<dbReference type="FunFam" id="3.40.50.300:FF:000340">
    <property type="entry name" value="Bloom syndrome, RecQ helicase"/>
    <property type="match status" value="1"/>
</dbReference>
<evidence type="ECO:0000256" key="9">
    <source>
        <dbReference type="ARBA" id="ARBA00022806"/>
    </source>
</evidence>
<evidence type="ECO:0000256" key="15">
    <source>
        <dbReference type="ARBA" id="ARBA00023242"/>
    </source>
</evidence>
<dbReference type="PROSITE" id="PS51192">
    <property type="entry name" value="HELICASE_ATP_BIND_1"/>
    <property type="match status" value="1"/>
</dbReference>
<evidence type="ECO:0000256" key="5">
    <source>
        <dbReference type="ARBA" id="ARBA00022723"/>
    </source>
</evidence>
<evidence type="ECO:0000256" key="12">
    <source>
        <dbReference type="ARBA" id="ARBA00023125"/>
    </source>
</evidence>
<dbReference type="InterPro" id="IPR001650">
    <property type="entry name" value="Helicase_C-like"/>
</dbReference>
<evidence type="ECO:0000256" key="7">
    <source>
        <dbReference type="ARBA" id="ARBA00022763"/>
    </source>
</evidence>
<dbReference type="Gene3D" id="1.10.10.10">
    <property type="entry name" value="Winged helix-like DNA-binding domain superfamily/Winged helix DNA-binding domain"/>
    <property type="match status" value="1"/>
</dbReference>
<evidence type="ECO:0000256" key="18">
    <source>
        <dbReference type="ARBA" id="ARBA00044542"/>
    </source>
</evidence>
<gene>
    <name evidence="29" type="primary">LOC117143246</name>
</gene>
<dbReference type="PROSITE" id="PS50967">
    <property type="entry name" value="HRDC"/>
    <property type="match status" value="1"/>
</dbReference>
<evidence type="ECO:0000259" key="25">
    <source>
        <dbReference type="PROSITE" id="PS50967"/>
    </source>
</evidence>
<dbReference type="GO" id="GO:0007131">
    <property type="term" value="P:reciprocal meiotic recombination"/>
    <property type="evidence" value="ECO:0007669"/>
    <property type="project" value="UniProtKB-ARBA"/>
</dbReference>
<dbReference type="GO" id="GO:0006260">
    <property type="term" value="P:DNA replication"/>
    <property type="evidence" value="ECO:0007669"/>
    <property type="project" value="UniProtKB-KW"/>
</dbReference>
<keyword evidence="4" id="KW-0235">DNA replication</keyword>
<dbReference type="CDD" id="cd18794">
    <property type="entry name" value="SF2_C_RecQ"/>
    <property type="match status" value="1"/>
</dbReference>
<dbReference type="GO" id="GO:0005524">
    <property type="term" value="F:ATP binding"/>
    <property type="evidence" value="ECO:0007669"/>
    <property type="project" value="UniProtKB-KW"/>
</dbReference>
<comment type="cofactor">
    <cofactor evidence="1">
        <name>Zn(2+)</name>
        <dbReference type="ChEBI" id="CHEBI:29105"/>
    </cofactor>
</comment>
<dbReference type="SMART" id="SM00956">
    <property type="entry name" value="RQC"/>
    <property type="match status" value="1"/>
</dbReference>
<feature type="compositionally biased region" description="Polar residues" evidence="24">
    <location>
        <begin position="265"/>
        <end position="291"/>
    </location>
</feature>
<keyword evidence="28" id="KW-1185">Reference proteome</keyword>
<comment type="subcellular location">
    <subcellularLocation>
        <location evidence="2">Nucleus</location>
    </subcellularLocation>
</comment>
<evidence type="ECO:0000256" key="4">
    <source>
        <dbReference type="ARBA" id="ARBA00022705"/>
    </source>
</evidence>
<dbReference type="InterPro" id="IPR010997">
    <property type="entry name" value="HRDC-like_sf"/>
</dbReference>
<feature type="coiled-coil region" evidence="23">
    <location>
        <begin position="437"/>
        <end position="469"/>
    </location>
</feature>
<feature type="domain" description="HRDC" evidence="25">
    <location>
        <begin position="1297"/>
        <end position="1377"/>
    </location>
</feature>
<dbReference type="InterPro" id="IPR036388">
    <property type="entry name" value="WH-like_DNA-bd_sf"/>
</dbReference>
<keyword evidence="10" id="KW-0862">Zinc</keyword>
<comment type="catalytic activity">
    <reaction evidence="16">
        <text>Couples ATP hydrolysis with the unwinding of duplex DNA by translocating in the 3'-5' direction.</text>
        <dbReference type="EC" id="5.6.2.4"/>
    </reaction>
</comment>
<evidence type="ECO:0000256" key="8">
    <source>
        <dbReference type="ARBA" id="ARBA00022801"/>
    </source>
</evidence>
<evidence type="ECO:0000256" key="19">
    <source>
        <dbReference type="ARBA" id="ARBA00049360"/>
    </source>
</evidence>
<feature type="domain" description="Helicase C-terminal" evidence="27">
    <location>
        <begin position="958"/>
        <end position="1107"/>
    </location>
</feature>
<feature type="compositionally biased region" description="Polar residues" evidence="24">
    <location>
        <begin position="18"/>
        <end position="29"/>
    </location>
</feature>
<evidence type="ECO:0000256" key="23">
    <source>
        <dbReference type="SAM" id="Coils"/>
    </source>
</evidence>
<evidence type="ECO:0000256" key="11">
    <source>
        <dbReference type="ARBA" id="ARBA00022840"/>
    </source>
</evidence>
<dbReference type="Pfam" id="PF00270">
    <property type="entry name" value="DEAD"/>
    <property type="match status" value="1"/>
</dbReference>
<evidence type="ECO:0000256" key="21">
    <source>
        <dbReference type="ARBA" id="ARBA00076065"/>
    </source>
</evidence>
<keyword evidence="6" id="KW-0547">Nucleotide-binding</keyword>
<dbReference type="SMART" id="SM00341">
    <property type="entry name" value="HRDC"/>
    <property type="match status" value="1"/>
</dbReference>
<feature type="compositionally biased region" description="Basic and acidic residues" evidence="24">
    <location>
        <begin position="154"/>
        <end position="174"/>
    </location>
</feature>
<dbReference type="Pfam" id="PF09382">
    <property type="entry name" value="RQC"/>
    <property type="match status" value="1"/>
</dbReference>
<evidence type="ECO:0000313" key="28">
    <source>
        <dbReference type="Proteomes" id="UP000515162"/>
    </source>
</evidence>
<evidence type="ECO:0000256" key="14">
    <source>
        <dbReference type="ARBA" id="ARBA00023235"/>
    </source>
</evidence>
<dbReference type="PROSITE" id="PS51194">
    <property type="entry name" value="HELICASE_CTER"/>
    <property type="match status" value="1"/>
</dbReference>
<dbReference type="PANTHER" id="PTHR13710">
    <property type="entry name" value="DNA HELICASE RECQ FAMILY MEMBER"/>
    <property type="match status" value="1"/>
</dbReference>
<dbReference type="Pfam" id="PF00271">
    <property type="entry name" value="Helicase_C"/>
    <property type="match status" value="1"/>
</dbReference>
<dbReference type="GO" id="GO:0000724">
    <property type="term" value="P:double-strand break repair via homologous recombination"/>
    <property type="evidence" value="ECO:0007669"/>
    <property type="project" value="UniProtKB-ARBA"/>
</dbReference>
<evidence type="ECO:0000259" key="27">
    <source>
        <dbReference type="PROSITE" id="PS51194"/>
    </source>
</evidence>
<dbReference type="InterPro" id="IPR018982">
    <property type="entry name" value="RQC_domain"/>
</dbReference>
<dbReference type="GO" id="GO:0016787">
    <property type="term" value="F:hydrolase activity"/>
    <property type="evidence" value="ECO:0007669"/>
    <property type="project" value="UniProtKB-KW"/>
</dbReference>
<dbReference type="Pfam" id="PF16124">
    <property type="entry name" value="RecQ_Zn_bind"/>
    <property type="match status" value="1"/>
</dbReference>
<evidence type="ECO:0000256" key="24">
    <source>
        <dbReference type="SAM" id="MobiDB-lite"/>
    </source>
</evidence>
<dbReference type="InterPro" id="IPR014001">
    <property type="entry name" value="Helicase_ATP-bd"/>
</dbReference>
<dbReference type="InterPro" id="IPR011545">
    <property type="entry name" value="DEAD/DEAH_box_helicase_dom"/>
</dbReference>
<comment type="similarity">
    <text evidence="3">Belongs to the helicase family. RecQ subfamily.</text>
</comment>
<keyword evidence="8" id="KW-0378">Hydrolase</keyword>
<evidence type="ECO:0000259" key="26">
    <source>
        <dbReference type="PROSITE" id="PS51192"/>
    </source>
</evidence>
<evidence type="ECO:0000256" key="1">
    <source>
        <dbReference type="ARBA" id="ARBA00001947"/>
    </source>
</evidence>
<dbReference type="InterPro" id="IPR002121">
    <property type="entry name" value="HRDC_dom"/>
</dbReference>
<protein>
    <recommendedName>
        <fullName evidence="20">RecQ-like DNA helicase BLM</fullName>
        <ecNumber evidence="17">5.6.2.4</ecNumber>
    </recommendedName>
    <alternativeName>
        <fullName evidence="21">Bloom syndrome protein homolog</fullName>
    </alternativeName>
    <alternativeName>
        <fullName evidence="18">DNA 3'-5' helicase BLM</fullName>
    </alternativeName>
    <alternativeName>
        <fullName evidence="22">RecQ helicase homolog</fullName>
    </alternativeName>
</protein>
<keyword evidence="12" id="KW-0238">DNA-binding</keyword>
<dbReference type="SUPFAM" id="SSF52540">
    <property type="entry name" value="P-loop containing nucleoside triphosphate hydrolases"/>
    <property type="match status" value="2"/>
</dbReference>
<feature type="compositionally biased region" description="Pro residues" evidence="24">
    <location>
        <begin position="223"/>
        <end position="239"/>
    </location>
</feature>
<dbReference type="CTD" id="641"/>
<reference evidence="29" key="1">
    <citation type="submission" date="2025-08" db="UniProtKB">
        <authorList>
            <consortium name="RefSeq"/>
        </authorList>
    </citation>
    <scope>IDENTIFICATION</scope>
    <source>
        <strain evidence="29">Mau12</strain>
        <tissue evidence="29">Whole Body</tissue>
    </source>
</reference>
<dbReference type="GO" id="GO:0003677">
    <property type="term" value="F:DNA binding"/>
    <property type="evidence" value="ECO:0007669"/>
    <property type="project" value="UniProtKB-KW"/>
</dbReference>
<dbReference type="FunFam" id="3.40.50.300:FF:000537">
    <property type="entry name" value="Bloom syndrome RecQ-like helicase"/>
    <property type="match status" value="1"/>
</dbReference>
<keyword evidence="14" id="KW-0413">Isomerase</keyword>
<dbReference type="SUPFAM" id="SSF47819">
    <property type="entry name" value="HRDC-like"/>
    <property type="match status" value="1"/>
</dbReference>
<dbReference type="PROSITE" id="PS00690">
    <property type="entry name" value="DEAH_ATP_HELICASE"/>
    <property type="match status" value="1"/>
</dbReference>
<feature type="region of interest" description="Disordered" evidence="24">
    <location>
        <begin position="1434"/>
        <end position="1501"/>
    </location>
</feature>
<feature type="compositionally biased region" description="Basic and acidic residues" evidence="24">
    <location>
        <begin position="182"/>
        <end position="195"/>
    </location>
</feature>
<evidence type="ECO:0000256" key="13">
    <source>
        <dbReference type="ARBA" id="ARBA00023204"/>
    </source>
</evidence>
<dbReference type="InterPro" id="IPR032284">
    <property type="entry name" value="RecQ_Zn-bd"/>
</dbReference>
<dbReference type="GO" id="GO:0005694">
    <property type="term" value="C:chromosome"/>
    <property type="evidence" value="ECO:0007669"/>
    <property type="project" value="TreeGrafter"/>
</dbReference>
<dbReference type="Gene3D" id="1.10.150.80">
    <property type="entry name" value="HRDC domain"/>
    <property type="match status" value="1"/>
</dbReference>
<evidence type="ECO:0000256" key="22">
    <source>
        <dbReference type="ARBA" id="ARBA00076271"/>
    </source>
</evidence>
<dbReference type="Gene3D" id="3.40.50.300">
    <property type="entry name" value="P-loop containing nucleotide triphosphate hydrolases"/>
    <property type="match status" value="2"/>
</dbReference>
<sequence>MSKKPVAQRKQLTLSSFIGLDGNSQSQPKSRAAIVRSKPPAVYNPIFLDASSSDDESTEISSQSSNGTIAKKKSSRDPRTAKLKKHTYLDLSVSPLAELSAQKSARDSPKKPKFLDLSVSPLVELPAKKSDRDSPKKPAQNENSYRYRGLSESPVEKKSLGDILRKPPQKERKTSIVCLSDSPEKKVSQNERKTTDSPLQSYSFEDFPNKQNGNRHHLLTLPDSPPPPHPDSSPPPQPVKKPEETMLQNETKTFQDKESSVKPPVSNNLASVSTLLDSSRAPNTYKGSSRNLFEDSPEKSVSGEHGYKLGSAKENEIPTRPAPASLERNSLSSSPPPAAPMKPRYSVAFDNSLADYLKDLAQNDNFSIDPNKQNTETLKSTLGFFRNTYVELMEKYCSLIDQIPAMHFNEIAGFQPNTFLKLKVMRQKFKARTQLVQNSLDKKESQLKAEQEALEKEEMEMQAEQAQQTVLTSSIISLSSSPEKSRPILPLPKVQESKDEKIPKRNQLIHDLCGEPDNFSPPSSPRDTKPIPKRQQLIHDLCGEPDDFSPPSKQNDPHLLRKCEELVHDLCEEPDDYLAQSMMLDGDLEEEQLNGPTQGTTTSGVDDDEDDLEGLLAEIEDEHQKMQGRRSEFNGYSYKELEAVKVKEKHKETPINISLDDDGFPEYDEAMFEQMHSQAAANKSIVSSAGPSTSKSVVPTKQTSALDSQKLSGNFHANVHNDGITGEFDGQKFEHSTRLMHGLSYSFGLKSFRPNQLQVINATLLGNDCFVLMPTGGGKSLCYQLPAILTEGVTIVISPLKSLIFDQINKLASLDICAKSLSGEQKMADVMAIYRDLESQPPMVKLLYVTPEKISSSARFQDTLDTLNSNNYISRFVIDEAHCVSQWGHDFRPDYKKLGVLKKRFPNVPTIALTATATPRVRLDILAQLNLKNCKWFLSSFNRSNLRYRVLPKKGVSTLDDISRYIRSKPAHFSGIIYCLSRKECDETAKKMCKDGVRAVSYHAGLTDTERESRQKDWLTGKIRVICATVAFGMGIDKPDVRFVLHYSLPKSIEGYYQEAGRAGRDGDMADCILYYNYSDMLRIKKMLDSDKALQYNVKKIHVDNLYRIVGYCENLTDCRRAQQLDYFGEHFTSEQCLENRETACDNCINKRAYKAVDAVEHARKAARAVKDLCSGRSRFTLLHIADVLKGSKIKKIIDFNHHKTPHHGALKDWDKNDVHRLLRKMVIDGFLREDLIFTNDFPQAYLYLGNNISKLMEGTPNFEFAVTKNAKEAKAAVGSVSDGATSSTADGQSGMREIHERCYTDLLDLCRTIASQRNVTMASIMNIQALKSMAETLPLTEKDMCSIPHVTKANFDKYGAKLLEITSNYASEKLLMQAVLDEEVEQAAAKQRPSTSGWKNESVDWDMAVASQGNANTSGASGFNSFRAGKRKKVYKSGASKRYKTSTTSPAARKTTSARGRGGRAGAKRAESSASSSSGWKSKKTGNSFGFDLMPLPGSK</sequence>
<feature type="domain" description="Helicase ATP-binding" evidence="26">
    <location>
        <begin position="760"/>
        <end position="935"/>
    </location>
</feature>
<evidence type="ECO:0000256" key="17">
    <source>
        <dbReference type="ARBA" id="ARBA00034808"/>
    </source>
</evidence>
<comment type="catalytic activity">
    <reaction evidence="19">
        <text>ATP + H2O = ADP + phosphate + H(+)</text>
        <dbReference type="Rhea" id="RHEA:13065"/>
        <dbReference type="ChEBI" id="CHEBI:15377"/>
        <dbReference type="ChEBI" id="CHEBI:15378"/>
        <dbReference type="ChEBI" id="CHEBI:30616"/>
        <dbReference type="ChEBI" id="CHEBI:43474"/>
        <dbReference type="ChEBI" id="CHEBI:456216"/>
    </reaction>
</comment>
<dbReference type="SMART" id="SM00490">
    <property type="entry name" value="HELICc"/>
    <property type="match status" value="1"/>
</dbReference>
<dbReference type="RefSeq" id="XP_033163698.1">
    <property type="nucleotide sequence ID" value="XM_033307807.1"/>
</dbReference>
<dbReference type="NCBIfam" id="TIGR00614">
    <property type="entry name" value="recQ_fam"/>
    <property type="match status" value="1"/>
</dbReference>
<dbReference type="EC" id="5.6.2.4" evidence="17"/>
<feature type="compositionally biased region" description="Basic residues" evidence="24">
    <location>
        <begin position="1434"/>
        <end position="1445"/>
    </location>
</feature>
<feature type="region of interest" description="Disordered" evidence="24">
    <location>
        <begin position="45"/>
        <end position="339"/>
    </location>
</feature>
<evidence type="ECO:0000313" key="29">
    <source>
        <dbReference type="RefSeq" id="XP_033163698.1"/>
    </source>
</evidence>
<keyword evidence="7" id="KW-0227">DNA damage</keyword>
<evidence type="ECO:0000256" key="20">
    <source>
        <dbReference type="ARBA" id="ARBA00073450"/>
    </source>
</evidence>
<evidence type="ECO:0000256" key="10">
    <source>
        <dbReference type="ARBA" id="ARBA00022833"/>
    </source>
</evidence>
<dbReference type="Proteomes" id="UP000515162">
    <property type="component" value="Chromosome 3R"/>
</dbReference>
<dbReference type="InterPro" id="IPR044876">
    <property type="entry name" value="HRDC_dom_sf"/>
</dbReference>
<dbReference type="GO" id="GO:0043138">
    <property type="term" value="F:3'-5' DNA helicase activity"/>
    <property type="evidence" value="ECO:0007669"/>
    <property type="project" value="UniProtKB-EC"/>
</dbReference>
<keyword evidence="11" id="KW-0067">ATP-binding</keyword>
<dbReference type="FunFam" id="1.10.10.10:FF:000495">
    <property type="entry name" value="RecQ family helicase MusN"/>
    <property type="match status" value="1"/>
</dbReference>
<keyword evidence="23" id="KW-0175">Coiled coil</keyword>
<evidence type="ECO:0000256" key="16">
    <source>
        <dbReference type="ARBA" id="ARBA00034617"/>
    </source>
</evidence>
<keyword evidence="9" id="KW-0347">Helicase</keyword>